<reference evidence="136 137" key="3">
    <citation type="journal article" date="2018" name="Genome Biol.">
        <title>SKESA: strategic k-mer extension for scrupulous assemblies.</title>
        <authorList>
            <person name="Souvorov A."/>
            <person name="Agarwala R."/>
            <person name="Lipman D.J."/>
        </authorList>
    </citation>
    <scope>NUCLEOTIDE SEQUENCE [LARGE SCALE GENOMIC DNA]</scope>
    <source>
        <strain evidence="73">09CEB371LM</strain>
        <strain evidence="86">2017-325981-023-01</strain>
        <strain evidence="80 140">CFIAFB20100120</strain>
        <strain evidence="78 136">CFIAFB20130012</strain>
        <strain evidence="76">CFIAFB20140010</strain>
        <strain evidence="82">CFIAFB20170037</strain>
        <strain evidence="81 137">CFIAFB20170045</strain>
        <strain evidence="83 139">DMG1500109</strain>
        <strain evidence="75">HPB3501</strain>
        <strain evidence="85 138">LiDS0115</strain>
        <strain evidence="88">SFBRL218_S4</strain>
    </source>
</reference>
<accession>A0A0B8R7D6</accession>
<dbReference type="Proteomes" id="UP000841561">
    <property type="component" value="Unassembled WGS sequence"/>
</dbReference>
<dbReference type="Proteomes" id="UP000844471">
    <property type="component" value="Unassembled WGS sequence"/>
</dbReference>
<evidence type="ECO:0000313" key="104">
    <source>
        <dbReference type="Proteomes" id="UP000358545"/>
    </source>
</evidence>
<dbReference type="Proteomes" id="UP000467536">
    <property type="component" value="Unassembled WGS sequence"/>
</dbReference>
<reference evidence="113 133" key="7">
    <citation type="submission" date="2019-04" db="EMBL/GenBank/DDBJ databases">
        <authorList>
            <consortium name="GenomeTrakr network: Whole genome sequencing for foodborne pathogen traceback"/>
        </authorList>
    </citation>
    <scope>NUCLEOTIDE SEQUENCE [LARGE SCALE GENOMIC DNA]</scope>
    <source>
        <strain evidence="42 133">CFSAN004300</strain>
        <strain evidence="63 105">FLAG-55987</strain>
        <strain evidence="53 113">PHLUSALM00088</strain>
    </source>
</reference>
<evidence type="ECO:0000313" key="118">
    <source>
        <dbReference type="Proteomes" id="UP000467347"/>
    </source>
</evidence>
<dbReference type="EMBL" id="AAANYN010000006">
    <property type="protein sequence ID" value="EAD5773879.1"/>
    <property type="molecule type" value="Genomic_DNA"/>
</dbReference>
<evidence type="ECO:0000313" key="47">
    <source>
        <dbReference type="EMBL" id="EAH3296038.1"/>
    </source>
</evidence>
<evidence type="ECO:0000256" key="5">
    <source>
        <dbReference type="PIRSR" id="PIRSR613078-1"/>
    </source>
</evidence>
<evidence type="ECO:0000256" key="7">
    <source>
        <dbReference type="PIRSR" id="PIRSR613078-3"/>
    </source>
</evidence>
<evidence type="ECO:0000313" key="72">
    <source>
        <dbReference type="EMBL" id="EDP8515745.1"/>
    </source>
</evidence>
<evidence type="ECO:0000256" key="1">
    <source>
        <dbReference type="ARBA" id="ARBA00006717"/>
    </source>
</evidence>
<dbReference type="EMBL" id="AANEHK010000043">
    <property type="protein sequence ID" value="EDO0987412.1"/>
    <property type="molecule type" value="Genomic_DNA"/>
</dbReference>
<reference evidence="69 119" key="9">
    <citation type="submission" date="2019-08" db="EMBL/GenBank/DDBJ databases">
        <authorList>
            <person name="Ashton P.M."/>
            <person name="Dallman T."/>
            <person name="Nair S."/>
            <person name="De Pinna E."/>
            <person name="Peters T."/>
            <person name="Grant K."/>
        </authorList>
    </citation>
    <scope>NUCLEOTIDE SEQUENCE [LARGE SCALE GENOMIC DNA]</scope>
    <source>
        <strain evidence="45 128">282333</strain>
        <strain evidence="46 127">282352</strain>
        <strain evidence="43 132">289003</strain>
        <strain evidence="69 119">788324</strain>
        <strain evidence="27">RL15000286</strain>
    </source>
</reference>
<dbReference type="PANTHER" id="PTHR11931">
    <property type="entry name" value="PHOSPHOGLYCERATE MUTASE"/>
    <property type="match status" value="1"/>
</dbReference>
<dbReference type="EMBL" id="AABBAW010000001">
    <property type="protein sequence ID" value="EAG2513894.1"/>
    <property type="molecule type" value="Genomic_DNA"/>
</dbReference>
<organism evidence="38 129">
    <name type="scientific">Listeria monocytogenes</name>
    <dbReference type="NCBI Taxonomy" id="1639"/>
    <lineage>
        <taxon>Bacteria</taxon>
        <taxon>Bacillati</taxon>
        <taxon>Bacillota</taxon>
        <taxon>Bacilli</taxon>
        <taxon>Bacillales</taxon>
        <taxon>Listeriaceae</taxon>
        <taxon>Listeria</taxon>
    </lineage>
</organism>
<dbReference type="EMBL" id="AANPAU010000040">
    <property type="protein sequence ID" value="EDP8515745.1"/>
    <property type="molecule type" value="Genomic_DNA"/>
</dbReference>
<evidence type="ECO:0000313" key="30">
    <source>
        <dbReference type="EMBL" id="EAG1892423.1"/>
    </source>
</evidence>
<dbReference type="EMBL" id="AABAGT010000002">
    <property type="protein sequence ID" value="EAG0866068.1"/>
    <property type="molecule type" value="Genomic_DNA"/>
</dbReference>
<evidence type="ECO:0000313" key="91">
    <source>
        <dbReference type="EMBL" id="OET48926.1"/>
    </source>
</evidence>
<dbReference type="EMBL" id="DAAEEB010000004">
    <property type="protein sequence ID" value="HAA8053003.1"/>
    <property type="molecule type" value="Genomic_DNA"/>
</dbReference>
<evidence type="ECO:0000313" key="16">
    <source>
        <dbReference type="EMBL" id="EAD1183789.1"/>
    </source>
</evidence>
<dbReference type="Proteomes" id="UP000843503">
    <property type="component" value="Unassembled WGS sequence"/>
</dbReference>
<evidence type="ECO:0000313" key="95">
    <source>
        <dbReference type="Proteomes" id="UP000322220"/>
    </source>
</evidence>
<evidence type="ECO:0000313" key="55">
    <source>
        <dbReference type="EMBL" id="ECB9472883.1"/>
    </source>
</evidence>
<evidence type="ECO:0000313" key="23">
    <source>
        <dbReference type="EMBL" id="EAE1337572.1"/>
    </source>
</evidence>
<evidence type="ECO:0000313" key="21">
    <source>
        <dbReference type="EMBL" id="EAD5785268.1"/>
    </source>
</evidence>
<reference evidence="98 101" key="5">
    <citation type="submission" date="2018-06" db="EMBL/GenBank/DDBJ databases">
        <authorList>
            <consortium name="GenomeTrakr: Next Generation Sequencing Network for Food Pathogen Tracability"/>
        </authorList>
    </citation>
    <scope>NUCLEOTIDE SEQUENCE [LARGE SCALE GENOMIC DNA]</scope>
    <source>
        <strain evidence="37 134">10B02965A-1</strain>
        <strain evidence="14 107">CFSAN008042</strain>
        <strain evidence="39 126">CFSAN063727</strain>
        <strain evidence="66 116">CFSAN102901</strain>
        <strain evidence="23 109">FDA00006494</strain>
        <strain evidence="10 106">FDA00007096</strain>
        <strain evidence="16 112">FDA00008584</strain>
        <strain evidence="33">FDA00011243</strain>
        <strain evidence="12 96">FDA00013332</strain>
        <strain evidence="21 100">FDA00013853</strain>
        <strain evidence="55 114">FDA00014336</strain>
        <strain evidence="59 110">FDA00014370</strain>
        <strain evidence="57 111">FDA00014392</strain>
        <strain evidence="71">FDA00015054</strain>
        <strain evidence="38 129">FDA1005580-S054-001</strain>
        <strain evidence="121">FDA1090798-S029-001</strain>
        <strain evidence="122">FDA956581-098-004</strain>
        <strain evidence="35 124">FDA960927-006-004</strain>
        <strain evidence="40 135">FLAG-38921</strain>
        <strain evidence="61 115">FLAG-51482A</strain>
        <strain evidence="31 98">FLAG-54356</strain>
        <strain evidence="20 108">FSIS31901579</strain>
        <strain evidence="48 125">LS1344</strain>
        <strain evidence="50 130">LS1419</strain>
        <strain evidence="68 118">OSF101448</strain>
        <strain evidence="18 101">VA-WGS-00405</strain>
    </source>
</reference>
<evidence type="ECO:0000313" key="37">
    <source>
        <dbReference type="EMBL" id="EAG2996318.1"/>
    </source>
</evidence>
<dbReference type="EMBL" id="AAAJKI010000006">
    <property type="protein sequence ID" value="EAC6547544.1"/>
    <property type="molecule type" value="Genomic_DNA"/>
</dbReference>
<evidence type="ECO:0000313" key="138">
    <source>
        <dbReference type="Proteomes" id="UP000841561"/>
    </source>
</evidence>
<dbReference type="Proteomes" id="UP000544530">
    <property type="component" value="Unassembled WGS sequence"/>
</dbReference>
<dbReference type="EMBL" id="AAAMZD010000001">
    <property type="protein sequence ID" value="EAD3791484.1"/>
    <property type="molecule type" value="Genomic_DNA"/>
</dbReference>
<dbReference type="OMA" id="SITIMNM"/>
<dbReference type="Proteomes" id="UP000350032">
    <property type="component" value="Unassembled WGS sequence"/>
</dbReference>
<dbReference type="Proteomes" id="UP000365297">
    <property type="component" value="Unassembled WGS sequence"/>
</dbReference>
<dbReference type="Proteomes" id="UP000345329">
    <property type="component" value="Unassembled WGS sequence"/>
</dbReference>
<dbReference type="Proteomes" id="UP000376505">
    <property type="component" value="Unassembled WGS sequence"/>
</dbReference>
<evidence type="ECO:0000313" key="127">
    <source>
        <dbReference type="Proteomes" id="UP000530452"/>
    </source>
</evidence>
<dbReference type="InterPro" id="IPR029033">
    <property type="entry name" value="His_PPase_superfam"/>
</dbReference>
<dbReference type="EMBL" id="AAAQQZ010000020">
    <property type="protein sequence ID" value="EAE1340451.1"/>
    <property type="molecule type" value="Genomic_DNA"/>
</dbReference>
<proteinExistence type="inferred from homology"/>
<dbReference type="EMBL" id="AAAIKW010000001">
    <property type="protein sequence ID" value="EAC4551073.1"/>
    <property type="molecule type" value="Genomic_DNA"/>
</dbReference>
<dbReference type="EMBL" id="AAAJKI010000106">
    <property type="protein sequence ID" value="EAC6549778.1"/>
    <property type="molecule type" value="Genomic_DNA"/>
</dbReference>
<dbReference type="EC" id="5.4.2.11" evidence="2"/>
<evidence type="ECO:0000313" key="44">
    <source>
        <dbReference type="EMBL" id="EAG9521271.1"/>
    </source>
</evidence>
<dbReference type="EMBL" id="DAAJZA010000025">
    <property type="protein sequence ID" value="HAC1756421.1"/>
    <property type="molecule type" value="Genomic_DNA"/>
</dbReference>
<evidence type="ECO:0000313" key="136">
    <source>
        <dbReference type="Proteomes" id="UP000840197"/>
    </source>
</evidence>
<evidence type="ECO:0000313" key="111">
    <source>
        <dbReference type="Proteomes" id="UP000398321"/>
    </source>
</evidence>
<evidence type="ECO:0000313" key="33">
    <source>
        <dbReference type="EMBL" id="EAG2244157.1"/>
    </source>
</evidence>
<dbReference type="EMBL" id="AACJYH010000032">
    <property type="protein sequence ID" value="EAK8899219.1"/>
    <property type="molecule type" value="Genomic_DNA"/>
</dbReference>
<evidence type="ECO:0000313" key="13">
    <source>
        <dbReference type="EMBL" id="EAC6549778.1"/>
    </source>
</evidence>
<dbReference type="EMBL" id="AAAQQZ010000001">
    <property type="protein sequence ID" value="EAE1337572.1"/>
    <property type="molecule type" value="Genomic_DNA"/>
</dbReference>
<evidence type="ECO:0000313" key="81">
    <source>
        <dbReference type="EMBL" id="HAC0013908.1"/>
    </source>
</evidence>
<evidence type="ECO:0000313" key="75">
    <source>
        <dbReference type="EMBL" id="HAA9721139.1"/>
    </source>
</evidence>
<dbReference type="EMBL" id="AAAIXK010000022">
    <property type="protein sequence ID" value="EAC5552098.1"/>
    <property type="molecule type" value="Genomic_DNA"/>
</dbReference>
<reference evidence="51 102" key="6">
    <citation type="submission" date="2018-10" db="EMBL/GenBank/DDBJ databases">
        <authorList>
            <consortium name="PulseNet: The National Subtyping Network for Foodborne Disease Surveillance"/>
            <person name="Tarr C.L."/>
            <person name="Trees E."/>
            <person name="Katz L.S."/>
            <person name="Carleton-Romer H.A."/>
            <person name="Stroika S."/>
            <person name="Kucerova Z."/>
            <person name="Roache K.F."/>
            <person name="Sabol A.L."/>
            <person name="Besser J."/>
            <person name="Gerner-Smidt P."/>
        </authorList>
    </citation>
    <scope>NUCLEOTIDE SEQUENCE [LARGE SCALE GENOMIC DNA]</scope>
    <source>
        <strain evidence="8 99">2015L-6227</strain>
        <strain evidence="25 97">PNUSAL000134</strain>
        <strain evidence="15 103">PNUSAL000910</strain>
        <strain evidence="29 104">PNUSAL002180</strain>
        <strain evidence="30 120">PNUSAL002298</strain>
        <strain evidence="51 102">PNUSAL004402</strain>
        <strain evidence="65 123">PNUSAL005692</strain>
    </source>
</reference>
<dbReference type="EMBL" id="AABEMN010000080">
    <property type="protein sequence ID" value="EAG9521271.1"/>
    <property type="molecule type" value="Genomic_DNA"/>
</dbReference>
<dbReference type="Proteomes" id="UP000423131">
    <property type="component" value="Unassembled WGS sequence"/>
</dbReference>
<keyword evidence="3" id="KW-0324">Glycolysis</keyword>
<evidence type="ECO:0000313" key="116">
    <source>
        <dbReference type="Proteomes" id="UP000455569"/>
    </source>
</evidence>
<dbReference type="EMBL" id="AALEDS010000002">
    <property type="protein sequence ID" value="ECY6543382.1"/>
    <property type="molecule type" value="Genomic_DNA"/>
</dbReference>
<evidence type="ECO:0000313" key="89">
    <source>
        <dbReference type="EMBL" id="KAA9453529.1"/>
    </source>
</evidence>
<dbReference type="EMBL" id="AAHZFY010000002">
    <property type="protein sequence ID" value="ECB9512418.1"/>
    <property type="molecule type" value="Genomic_DNA"/>
</dbReference>
<evidence type="ECO:0000313" key="68">
    <source>
        <dbReference type="EMBL" id="EDN9835332.1"/>
    </source>
</evidence>
<evidence type="ECO:0000313" key="69">
    <source>
        <dbReference type="EMBL" id="EDO0985275.1"/>
    </source>
</evidence>
<evidence type="ECO:0000313" key="126">
    <source>
        <dbReference type="Proteomes" id="UP000528151"/>
    </source>
</evidence>
<dbReference type="EMBL" id="AACKDQ010000003">
    <property type="protein sequence ID" value="EAK9315896.1"/>
    <property type="molecule type" value="Genomic_DNA"/>
</dbReference>
<evidence type="ECO:0000313" key="125">
    <source>
        <dbReference type="Proteomes" id="UP000527632"/>
    </source>
</evidence>
<dbReference type="Proteomes" id="UP000403352">
    <property type="component" value="Unassembled WGS sequence"/>
</dbReference>
<dbReference type="EMBL" id="AAHZFN010000052">
    <property type="protein sequence ID" value="ECB9475162.1"/>
    <property type="molecule type" value="Genomic_DNA"/>
</dbReference>
<dbReference type="EMBL" id="JACAVN010000001">
    <property type="protein sequence ID" value="NYA00357.1"/>
    <property type="molecule type" value="Genomic_DNA"/>
</dbReference>
<evidence type="ECO:0000313" key="73">
    <source>
        <dbReference type="EMBL" id="HAA8053003.1"/>
    </source>
</evidence>
<evidence type="ECO:0000313" key="56">
    <source>
        <dbReference type="EMBL" id="ECB9475162.1"/>
    </source>
</evidence>
<evidence type="ECO:0000313" key="109">
    <source>
        <dbReference type="Proteomes" id="UP000379076"/>
    </source>
</evidence>
<evidence type="ECO:0000313" key="24">
    <source>
        <dbReference type="EMBL" id="EAE1340451.1"/>
    </source>
</evidence>
<evidence type="ECO:0000313" key="77">
    <source>
        <dbReference type="EMBL" id="HAB7723425.1"/>
    </source>
</evidence>
<dbReference type="Proteomes" id="UP000548278">
    <property type="component" value="Unassembled WGS sequence"/>
</dbReference>
<dbReference type="Proteomes" id="UP000481141">
    <property type="component" value="Unassembled WGS sequence"/>
</dbReference>
<evidence type="ECO:0000313" key="50">
    <source>
        <dbReference type="EMBL" id="EAH4371848.1"/>
    </source>
</evidence>
<evidence type="ECO:0000313" key="128">
    <source>
        <dbReference type="Proteomes" id="UP000533021"/>
    </source>
</evidence>
<dbReference type="EMBL" id="AABAWE010000030">
    <property type="protein sequence ID" value="EAG2088920.1"/>
    <property type="molecule type" value="Genomic_DNA"/>
</dbReference>
<dbReference type="InterPro" id="IPR013078">
    <property type="entry name" value="His_Pase_superF_clade-1"/>
</dbReference>
<evidence type="ECO:0000313" key="26">
    <source>
        <dbReference type="EMBL" id="EAE2355681.1"/>
    </source>
</evidence>
<evidence type="ECO:0000313" key="51">
    <source>
        <dbReference type="EMBL" id="EAK8897371.1"/>
    </source>
</evidence>
<evidence type="ECO:0000313" key="103">
    <source>
        <dbReference type="Proteomes" id="UP000354255"/>
    </source>
</evidence>
<dbReference type="EMBL" id="DABJAN010000001">
    <property type="protein sequence ID" value="HAJ9592399.1"/>
    <property type="molecule type" value="Genomic_DNA"/>
</dbReference>
<evidence type="ECO:0000313" key="131">
    <source>
        <dbReference type="Proteomes" id="UP000544530"/>
    </source>
</evidence>
<evidence type="ECO:0000313" key="42">
    <source>
        <dbReference type="EMBL" id="EAG6990126.1"/>
    </source>
</evidence>
<dbReference type="Proteomes" id="UP000525850">
    <property type="component" value="Unassembled WGS sequence"/>
</dbReference>
<dbReference type="Proteomes" id="UP000478682">
    <property type="component" value="Unassembled WGS sequence"/>
</dbReference>
<dbReference type="EMBL" id="AABFVG010000002">
    <property type="protein sequence ID" value="EAH2281267.1"/>
    <property type="molecule type" value="Genomic_DNA"/>
</dbReference>
<evidence type="ECO:0000313" key="57">
    <source>
        <dbReference type="EMBL" id="ECB9512418.1"/>
    </source>
</evidence>
<dbReference type="Proteomes" id="UP000467347">
    <property type="component" value="Unassembled WGS sequence"/>
</dbReference>
<dbReference type="Proteomes" id="UP000840039">
    <property type="component" value="Unassembled WGS sequence"/>
</dbReference>
<dbReference type="Proteomes" id="UP000272537">
    <property type="component" value="Unassembled WGS sequence"/>
</dbReference>
<evidence type="ECO:0000313" key="22">
    <source>
        <dbReference type="EMBL" id="EAD5788083.1"/>
    </source>
</evidence>
<dbReference type="EMBL" id="DAAHYZ010000007">
    <property type="protein sequence ID" value="HAB7722535.1"/>
    <property type="molecule type" value="Genomic_DNA"/>
</dbReference>
<evidence type="ECO:0000313" key="32">
    <source>
        <dbReference type="EMBL" id="EAG2088920.1"/>
    </source>
</evidence>
<dbReference type="EMBL" id="AAHZFY010000101">
    <property type="protein sequence ID" value="ECB9515196.1"/>
    <property type="molecule type" value="Genomic_DNA"/>
</dbReference>
<evidence type="ECO:0000313" key="114">
    <source>
        <dbReference type="Proteomes" id="UP000423131"/>
    </source>
</evidence>
<dbReference type="EMBL" id="DAAEEB010000031">
    <property type="protein sequence ID" value="HAA8054766.1"/>
    <property type="molecule type" value="Genomic_DNA"/>
</dbReference>
<dbReference type="EMBL" id="AABGHY010000049">
    <property type="protein sequence ID" value="EAH3296038.1"/>
    <property type="molecule type" value="Genomic_DNA"/>
</dbReference>
<evidence type="ECO:0000313" key="60">
    <source>
        <dbReference type="EMBL" id="ECC1558369.1"/>
    </source>
</evidence>
<dbReference type="Proteomes" id="UP000393182">
    <property type="component" value="Unassembled WGS sequence"/>
</dbReference>
<evidence type="ECO:0000313" key="98">
    <source>
        <dbReference type="Proteomes" id="UP000337746"/>
    </source>
</evidence>
<dbReference type="Proteomes" id="UP000527632">
    <property type="component" value="Unassembled WGS sequence"/>
</dbReference>
<dbReference type="Proteomes" id="UP000843775">
    <property type="component" value="Unassembled WGS sequence"/>
</dbReference>
<comment type="caution">
    <text evidence="38">The sequence shown here is derived from an EMBL/GenBank/DDBJ whole genome shotgun (WGS) entry which is preliminary data.</text>
</comment>
<dbReference type="Proteomes" id="UP000322220">
    <property type="component" value="Unassembled WGS sequence"/>
</dbReference>
<dbReference type="EMBL" id="AAAREG010000045">
    <property type="protein sequence ID" value="EAE2355681.1"/>
    <property type="molecule type" value="Genomic_DNA"/>
</dbReference>
<dbReference type="EMBL" id="AABGVJ010000001">
    <property type="protein sequence ID" value="EAH4371848.1"/>
    <property type="molecule type" value="Genomic_DNA"/>
</dbReference>
<evidence type="ECO:0000313" key="100">
    <source>
        <dbReference type="Proteomes" id="UP000344343"/>
    </source>
</evidence>
<evidence type="ECO:0000313" key="94">
    <source>
        <dbReference type="Proteomes" id="UP000272537"/>
    </source>
</evidence>
<evidence type="ECO:0000313" key="31">
    <source>
        <dbReference type="EMBL" id="EAG2085808.1"/>
    </source>
</evidence>
<dbReference type="EMBL" id="AABBAW010000028">
    <property type="protein sequence ID" value="EAG2516643.1"/>
    <property type="molecule type" value="Genomic_DNA"/>
</dbReference>
<dbReference type="EMBL" id="AAALRN010000019">
    <property type="protein sequence ID" value="EAD1186491.1"/>
    <property type="molecule type" value="Genomic_DNA"/>
</dbReference>
<dbReference type="Gene3D" id="3.40.50.1240">
    <property type="entry name" value="Phosphoglycerate mutase-like"/>
    <property type="match status" value="1"/>
</dbReference>
<evidence type="ECO:0000313" key="38">
    <source>
        <dbReference type="EMBL" id="EAG4329832.1"/>
    </source>
</evidence>
<dbReference type="Proteomes" id="UP000410967">
    <property type="component" value="Unassembled WGS sequence"/>
</dbReference>
<evidence type="ECO:0000313" key="140">
    <source>
        <dbReference type="Proteomes" id="UP000844415"/>
    </source>
</evidence>
<evidence type="ECO:0000313" key="88">
    <source>
        <dbReference type="EMBL" id="HAO5923132.1"/>
    </source>
</evidence>
<dbReference type="EMBL" id="AAAMZD010000029">
    <property type="protein sequence ID" value="EAD3794283.1"/>
    <property type="molecule type" value="Genomic_DNA"/>
</dbReference>
<dbReference type="Pfam" id="PF00300">
    <property type="entry name" value="His_Phos_1"/>
    <property type="match status" value="1"/>
</dbReference>
<dbReference type="Proteomes" id="UP000478704">
    <property type="component" value="Unassembled WGS sequence"/>
</dbReference>
<evidence type="ECO:0000313" key="78">
    <source>
        <dbReference type="EMBL" id="HAB8397076.1"/>
    </source>
</evidence>
<evidence type="ECO:0000313" key="119">
    <source>
        <dbReference type="Proteomes" id="UP000467536"/>
    </source>
</evidence>
<dbReference type="Proteomes" id="UP000840197">
    <property type="component" value="Unassembled WGS sequence"/>
</dbReference>
<dbReference type="EMBL" id="AABBHO010000007">
    <property type="protein sequence ID" value="EAG2996318.1"/>
    <property type="molecule type" value="Genomic_DNA"/>
</dbReference>
<evidence type="ECO:0000313" key="11">
    <source>
        <dbReference type="EMBL" id="EAC5552098.1"/>
    </source>
</evidence>
<dbReference type="Proteomes" id="UP000460224">
    <property type="component" value="Unassembled WGS sequence"/>
</dbReference>
<evidence type="ECO:0000313" key="48">
    <source>
        <dbReference type="EMBL" id="EAH4240754.1"/>
    </source>
</evidence>
<dbReference type="EMBL" id="AANCRK010000027">
    <property type="protein sequence ID" value="EDN7716544.1"/>
    <property type="molecule type" value="Genomic_DNA"/>
</dbReference>
<dbReference type="Proteomes" id="UP000840569">
    <property type="component" value="Unassembled WGS sequence"/>
</dbReference>
<evidence type="ECO:0000313" key="14">
    <source>
        <dbReference type="EMBL" id="EAC7479494.1"/>
    </source>
</evidence>
<evidence type="ECO:0000313" key="18">
    <source>
        <dbReference type="EMBL" id="EAD3791484.1"/>
    </source>
</evidence>
<evidence type="ECO:0000313" key="17">
    <source>
        <dbReference type="EMBL" id="EAD1186491.1"/>
    </source>
</evidence>
<dbReference type="EMBL" id="AAAKQF010000003">
    <property type="protein sequence ID" value="EAC9039720.1"/>
    <property type="molecule type" value="Genomic_DNA"/>
</dbReference>
<dbReference type="EMBL" id="AAASLB010000037">
    <property type="protein sequence ID" value="EAE4943615.1"/>
    <property type="molecule type" value="Genomic_DNA"/>
</dbReference>
<dbReference type="EMBL" id="AABGUK010000013">
    <property type="protein sequence ID" value="EAH4243330.1"/>
    <property type="molecule type" value="Genomic_DNA"/>
</dbReference>
<evidence type="ECO:0000313" key="62">
    <source>
        <dbReference type="EMBL" id="ECX6926172.1"/>
    </source>
</evidence>
<feature type="binding site" evidence="6">
    <location>
        <begin position="11"/>
        <end position="18"/>
    </location>
    <ligand>
        <name>substrate</name>
    </ligand>
</feature>
<dbReference type="EMBL" id="AABBYJ010000001">
    <property type="protein sequence ID" value="EAG4329832.1"/>
    <property type="molecule type" value="Genomic_DNA"/>
</dbReference>
<dbReference type="Proteomes" id="UP000344343">
    <property type="component" value="Unassembled WGS sequence"/>
</dbReference>
<evidence type="ECO:0000313" key="12">
    <source>
        <dbReference type="EMBL" id="EAC6547544.1"/>
    </source>
</evidence>
<evidence type="ECO:0000256" key="2">
    <source>
        <dbReference type="ARBA" id="ARBA00012028"/>
    </source>
</evidence>
<evidence type="ECO:0000313" key="40">
    <source>
        <dbReference type="EMBL" id="EAG6168199.1"/>
    </source>
</evidence>
<dbReference type="GO" id="GO:0006096">
    <property type="term" value="P:glycolytic process"/>
    <property type="evidence" value="ECO:0007669"/>
    <property type="project" value="UniProtKB-KW"/>
</dbReference>
<dbReference type="EMBL" id="DAAKPP010000006">
    <property type="protein sequence ID" value="HAC3056251.1"/>
    <property type="molecule type" value="Genomic_DNA"/>
</dbReference>
<evidence type="ECO:0000313" key="49">
    <source>
        <dbReference type="EMBL" id="EAH4243330.1"/>
    </source>
</evidence>
<dbReference type="EMBL" id="QDAY01000001">
    <property type="protein sequence ID" value="KAA9453529.1"/>
    <property type="molecule type" value="Genomic_DNA"/>
</dbReference>
<evidence type="ECO:0000313" key="86">
    <source>
        <dbReference type="EMBL" id="HAJ9592399.1"/>
    </source>
</evidence>
<dbReference type="EMBL" id="AAAJWF010000001">
    <property type="protein sequence ID" value="EAC7479494.1"/>
    <property type="molecule type" value="Genomic_DNA"/>
</dbReference>
<dbReference type="EMBL" id="DABXZF010000028">
    <property type="protein sequence ID" value="HAO5923132.1"/>
    <property type="molecule type" value="Genomic_DNA"/>
</dbReference>
<dbReference type="GO" id="GO:0004619">
    <property type="term" value="F:phosphoglycerate mutase activity"/>
    <property type="evidence" value="ECO:0007669"/>
    <property type="project" value="UniProtKB-EC"/>
</dbReference>
<evidence type="ECO:0000313" key="46">
    <source>
        <dbReference type="EMBL" id="EAH3293063.1"/>
    </source>
</evidence>
<evidence type="ECO:0000313" key="54">
    <source>
        <dbReference type="EMBL" id="EAK9318642.1"/>
    </source>
</evidence>
<dbReference type="EMBL" id="AALEDS010000044">
    <property type="protein sequence ID" value="ECY6545877.1"/>
    <property type="molecule type" value="Genomic_DNA"/>
</dbReference>
<dbReference type="CDD" id="cd07067">
    <property type="entry name" value="HP_PGM_like"/>
    <property type="match status" value="1"/>
</dbReference>
<dbReference type="EMBL" id="DAAEZQ010000001">
    <property type="protein sequence ID" value="HAA9721139.1"/>
    <property type="molecule type" value="Genomic_DNA"/>
</dbReference>
<evidence type="ECO:0000313" key="105">
    <source>
        <dbReference type="Proteomes" id="UP000364988"/>
    </source>
</evidence>
<dbReference type="EMBL" id="AALAQH010000035">
    <property type="protein sequence ID" value="ECX6926172.1"/>
    <property type="molecule type" value="Genomic_DNA"/>
</dbReference>
<dbReference type="Proteomes" id="UP000339309">
    <property type="component" value="Unassembled WGS sequence"/>
</dbReference>
<evidence type="ECO:0000313" key="8">
    <source>
        <dbReference type="EMBL" id="EAC4551073.1"/>
    </source>
</evidence>
<sequence length="224" mass="25196">MGKKLSLYFVRHGQTYLNKNLRMQGWADTPLTPEGIEIVKESGRGLAETEFVAAYSSDLHRTIATAGHLLKENKHAFGLTLEPLSEFRETFFGSYEGEKGDVAWNEIAHHMGYANQEDLFKNADVRETMNGTKAADPTGDAEDFMTFWTRVEQGFLHVINRHRETGGNVLIVAHGNTIRNIVHELEPSMDEAVILDNASVTVLAYENGLFKLERLNDTSHFKKA</sequence>
<evidence type="ECO:0000313" key="120">
    <source>
        <dbReference type="Proteomes" id="UP000478682"/>
    </source>
</evidence>
<evidence type="ECO:0000313" key="139">
    <source>
        <dbReference type="Proteomes" id="UP000843775"/>
    </source>
</evidence>
<dbReference type="Proteomes" id="UP000389283">
    <property type="component" value="Unassembled WGS sequence"/>
</dbReference>
<evidence type="ECO:0000313" key="113">
    <source>
        <dbReference type="Proteomes" id="UP000410967"/>
    </source>
</evidence>
<dbReference type="EMBL" id="AALGDA010000006">
    <property type="protein sequence ID" value="ECY9782017.1"/>
    <property type="molecule type" value="Genomic_DNA"/>
</dbReference>
<dbReference type="EMBL" id="AABAYG010000016">
    <property type="protein sequence ID" value="EAG2246908.1"/>
    <property type="molecule type" value="Genomic_DNA"/>
</dbReference>
<dbReference type="EMBL" id="AABAWE010000001">
    <property type="protein sequence ID" value="EAG2085808.1"/>
    <property type="molecule type" value="Genomic_DNA"/>
</dbReference>
<dbReference type="RefSeq" id="WP_003724834.1">
    <property type="nucleotide sequence ID" value="NC_021823.1"/>
</dbReference>
<evidence type="ECO:0000256" key="4">
    <source>
        <dbReference type="ARBA" id="ARBA00023235"/>
    </source>
</evidence>
<dbReference type="EMBL" id="AABEMN010000017">
    <property type="protein sequence ID" value="EAG9520369.1"/>
    <property type="molecule type" value="Genomic_DNA"/>
</dbReference>
<dbReference type="EMBL" id="QXLS01000001">
    <property type="protein sequence ID" value="RKA10801.1"/>
    <property type="molecule type" value="Genomic_DNA"/>
</dbReference>
<evidence type="ECO:0000313" key="137">
    <source>
        <dbReference type="Proteomes" id="UP000841146"/>
    </source>
</evidence>
<evidence type="ECO:0000313" key="115">
    <source>
        <dbReference type="Proteomes" id="UP000427828"/>
    </source>
</evidence>
<evidence type="ECO:0000313" key="76">
    <source>
        <dbReference type="EMBL" id="HAB7722535.1"/>
    </source>
</evidence>
<evidence type="ECO:0000313" key="19">
    <source>
        <dbReference type="EMBL" id="EAD3794283.1"/>
    </source>
</evidence>
<reference evidence="90 131" key="11">
    <citation type="submission" date="2020-06" db="EMBL/GenBank/DDBJ databases">
        <title>Two Listeria outbreaks in Switzerland in 2018 and 2020.</title>
        <authorList>
            <person name="Stevens M.J.A."/>
            <person name="Bloemberg G."/>
            <person name="Nusch-Inderbinnen M."/>
            <person name="Stephan R."/>
        </authorList>
    </citation>
    <scope>NUCLEOTIDE SEQUENCE [LARGE SCALE GENOMIC DNA]</scope>
    <source>
        <strain evidence="90 131">N18-0707</strain>
    </source>
</reference>
<dbReference type="EMBL" id="AABGHY010000001">
    <property type="protein sequence ID" value="EAH3293063.1"/>
    <property type="molecule type" value="Genomic_DNA"/>
</dbReference>
<evidence type="ECO:0000313" key="117">
    <source>
        <dbReference type="Proteomes" id="UP000460224"/>
    </source>
</evidence>
<dbReference type="Proteomes" id="UP000853596">
    <property type="component" value="Unassembled WGS sequence"/>
</dbReference>
<dbReference type="Proteomes" id="UP000852906">
    <property type="component" value="Unassembled WGS sequence"/>
</dbReference>
<protein>
    <recommendedName>
        <fullName evidence="2">phosphoglycerate mutase (2,3-diphosphoglycerate-dependent)</fullName>
        <ecNumber evidence="2">5.4.2.11</ecNumber>
    </recommendedName>
</protein>
<dbReference type="Proteomes" id="UP000533021">
    <property type="component" value="Unassembled WGS sequence"/>
</dbReference>
<evidence type="ECO:0000313" key="65">
    <source>
        <dbReference type="EMBL" id="ECY9782017.1"/>
    </source>
</evidence>
<evidence type="ECO:0000313" key="58">
    <source>
        <dbReference type="EMBL" id="ECB9515196.1"/>
    </source>
</evidence>
<dbReference type="InterPro" id="IPR005952">
    <property type="entry name" value="Phosphogly_mut1"/>
</dbReference>
<dbReference type="Proteomes" id="UP000455569">
    <property type="component" value="Unassembled WGS sequence"/>
</dbReference>
<keyword evidence="4 92" id="KW-0413">Isomerase</keyword>
<dbReference type="EMBL" id="AAANYR010000001">
    <property type="protein sequence ID" value="EAD5785268.1"/>
    <property type="molecule type" value="Genomic_DNA"/>
</dbReference>
<evidence type="ECO:0000313" key="25">
    <source>
        <dbReference type="EMBL" id="EAE2353043.1"/>
    </source>
</evidence>
<evidence type="ECO:0000313" key="39">
    <source>
        <dbReference type="EMBL" id="EAG4461062.1"/>
    </source>
</evidence>
<evidence type="ECO:0000313" key="45">
    <source>
        <dbReference type="EMBL" id="EAH2281267.1"/>
    </source>
</evidence>
<evidence type="ECO:0000313" key="112">
    <source>
        <dbReference type="Proteomes" id="UP000403352"/>
    </source>
</evidence>
<dbReference type="EMBL" id="DAAJZA010000003">
    <property type="protein sequence ID" value="HAC1754590.1"/>
    <property type="molecule type" value="Genomic_DNA"/>
</dbReference>
<evidence type="ECO:0000313" key="84">
    <source>
        <dbReference type="EMBL" id="HAC1756421.1"/>
    </source>
</evidence>
<reference evidence="91 141" key="1">
    <citation type="submission" date="2016-09" db="EMBL/GenBank/DDBJ databases">
        <title>100K Listeria isolates.</title>
        <authorList>
            <person name="Chen P."/>
            <person name="Weimer B.C."/>
            <person name="Kong N."/>
            <person name="Huang B."/>
        </authorList>
    </citation>
    <scope>NUCLEOTIDE SEQUENCE [LARGE SCALE GENOMIC DNA]</scope>
    <source>
        <strain evidence="91 141">BCW_2383</strain>
    </source>
</reference>
<dbReference type="EMBL" id="AACJYH010000004">
    <property type="protein sequence ID" value="EAK8897371.1"/>
    <property type="molecule type" value="Genomic_DNA"/>
</dbReference>
<dbReference type="EMBL" id="AABAYG010000001">
    <property type="protein sequence ID" value="EAG2244157.1"/>
    <property type="molecule type" value="Genomic_DNA"/>
</dbReference>
<evidence type="ECO:0000313" key="63">
    <source>
        <dbReference type="EMBL" id="ECY6543382.1"/>
    </source>
</evidence>
<evidence type="ECO:0000313" key="27">
    <source>
        <dbReference type="EMBL" id="EAE4940910.1"/>
    </source>
</evidence>
<dbReference type="EMBL" id="AACKDQ010000094">
    <property type="protein sequence ID" value="EAK9318642.1"/>
    <property type="molecule type" value="Genomic_DNA"/>
</dbReference>
<dbReference type="EMBL" id="AANPAU010000002">
    <property type="protein sequence ID" value="EDP8513297.1"/>
    <property type="molecule type" value="Genomic_DNA"/>
</dbReference>
<evidence type="ECO:0000313" key="59">
    <source>
        <dbReference type="EMBL" id="ECC1557412.1"/>
    </source>
</evidence>
<dbReference type="EMBL" id="AAANYR010000024">
    <property type="protein sequence ID" value="EAD5788083.1"/>
    <property type="molecule type" value="Genomic_DNA"/>
</dbReference>
<evidence type="ECO:0000313" key="102">
    <source>
        <dbReference type="Proteomes" id="UP000350032"/>
    </source>
</evidence>
<dbReference type="Proteomes" id="UP000566721">
    <property type="component" value="Unassembled WGS sequence"/>
</dbReference>
<dbReference type="Proteomes" id="UP000354255">
    <property type="component" value="Unassembled WGS sequence"/>
</dbReference>
<dbReference type="Proteomes" id="UP000398321">
    <property type="component" value="Unassembled WGS sequence"/>
</dbReference>
<evidence type="ECO:0000256" key="3">
    <source>
        <dbReference type="ARBA" id="ARBA00023152"/>
    </source>
</evidence>
<dbReference type="KEGG" id="lmv:Y193_11210"/>
<evidence type="ECO:0000313" key="87">
    <source>
        <dbReference type="EMBL" id="HAJ9594928.1"/>
    </source>
</evidence>
<evidence type="ECO:0000313" key="80">
    <source>
        <dbReference type="EMBL" id="HAB8556493.1"/>
    </source>
</evidence>
<dbReference type="EMBL" id="AAIAJJ010000040">
    <property type="protein sequence ID" value="ECC1558369.1"/>
    <property type="molecule type" value="Genomic_DNA"/>
</dbReference>
<feature type="binding site" evidence="6">
    <location>
        <begin position="175"/>
        <end position="176"/>
    </location>
    <ligand>
        <name>substrate</name>
    </ligand>
</feature>
<dbReference type="EMBL" id="AANEHK010000003">
    <property type="protein sequence ID" value="EDO0985275.1"/>
    <property type="molecule type" value="Genomic_DNA"/>
</dbReference>
<dbReference type="Proteomes" id="UP000844415">
    <property type="component" value="Unassembled WGS sequence"/>
</dbReference>
<name>A0A0B8R7D6_LISMN</name>
<dbReference type="EMBL" id="AABCVX010000001">
    <property type="protein sequence ID" value="EAG6168199.1"/>
    <property type="molecule type" value="Genomic_DNA"/>
</dbReference>
<dbReference type="EMBL" id="AAAIKW010000032">
    <property type="protein sequence ID" value="EAC4553929.1"/>
    <property type="molecule type" value="Genomic_DNA"/>
</dbReference>
<evidence type="ECO:0000313" key="20">
    <source>
        <dbReference type="EMBL" id="EAD5773879.1"/>
    </source>
</evidence>
<evidence type="ECO:0000313" key="36">
    <source>
        <dbReference type="EMBL" id="EAG2516643.1"/>
    </source>
</evidence>
<dbReference type="Proteomes" id="UP000530452">
    <property type="component" value="Unassembled WGS sequence"/>
</dbReference>
<evidence type="ECO:0000313" key="132">
    <source>
        <dbReference type="Proteomes" id="UP000546397"/>
    </source>
</evidence>
<dbReference type="EMBL" id="AAALRN010000001">
    <property type="protein sequence ID" value="EAD1183789.1"/>
    <property type="molecule type" value="Genomic_DNA"/>
</dbReference>
<evidence type="ECO:0000313" key="90">
    <source>
        <dbReference type="EMBL" id="NYA00357.1"/>
    </source>
</evidence>
<dbReference type="Proteomes" id="UP000427828">
    <property type="component" value="Unassembled WGS sequence"/>
</dbReference>
<evidence type="ECO:0000313" key="130">
    <source>
        <dbReference type="Proteomes" id="UP000540417"/>
    </source>
</evidence>
<reference evidence="92 94" key="2">
    <citation type="journal article" date="2018" name="BMC Genomics">
        <title>Genes significantly associated with lineage II food isolates of Listeria monocytogenes.</title>
        <authorList>
            <person name="Pirone-Davies C."/>
            <person name="Chen Y."/>
            <person name="Pightling A."/>
            <person name="Ryan G."/>
            <person name="Wang Y."/>
            <person name="Yao K."/>
            <person name="Hoffmann M."/>
            <person name="Allard M.W."/>
        </authorList>
    </citation>
    <scope>NUCLEOTIDE SEQUENCE [LARGE SCALE GENOMIC DNA]</scope>
    <source>
        <strain evidence="92 94">PNUSAL000550</strain>
    </source>
</reference>
<evidence type="ECO:0000313" key="83">
    <source>
        <dbReference type="EMBL" id="HAC1754590.1"/>
    </source>
</evidence>
<feature type="site" description="Transition state stabilizer" evidence="7">
    <location>
        <position position="174"/>
    </location>
</feature>
<evidence type="ECO:0000313" key="101">
    <source>
        <dbReference type="Proteomes" id="UP000345329"/>
    </source>
</evidence>
<comment type="similarity">
    <text evidence="1">Belongs to the phosphoglycerate mutase family. BPG-dependent PGAM subfamily.</text>
</comment>
<evidence type="ECO:0000313" key="52">
    <source>
        <dbReference type="EMBL" id="EAK8899219.1"/>
    </source>
</evidence>
<dbReference type="EMBL" id="AABDGJ010000003">
    <property type="protein sequence ID" value="EAG6990126.1"/>
    <property type="molecule type" value="Genomic_DNA"/>
</dbReference>
<evidence type="ECO:0000313" key="85">
    <source>
        <dbReference type="EMBL" id="HAC3056251.1"/>
    </source>
</evidence>
<dbReference type="Proteomes" id="UP000540417">
    <property type="component" value="Unassembled WGS sequence"/>
</dbReference>
<dbReference type="EMBL" id="AALAQH010000001">
    <property type="protein sequence ID" value="ECX6923407.1"/>
    <property type="molecule type" value="Genomic_DNA"/>
</dbReference>
<dbReference type="SMART" id="SM00855">
    <property type="entry name" value="PGAM"/>
    <property type="match status" value="1"/>
</dbReference>
<evidence type="ECO:0000313" key="129">
    <source>
        <dbReference type="Proteomes" id="UP000540117"/>
    </source>
</evidence>
<evidence type="ECO:0000313" key="15">
    <source>
        <dbReference type="EMBL" id="EAC9039720.1"/>
    </source>
</evidence>
<evidence type="ECO:0000313" key="67">
    <source>
        <dbReference type="EMBL" id="EDN7716544.1"/>
    </source>
</evidence>
<dbReference type="Proteomes" id="UP000549379">
    <property type="component" value="Unassembled WGS sequence"/>
</dbReference>
<dbReference type="Proteomes" id="UP000841146">
    <property type="component" value="Unassembled WGS sequence"/>
</dbReference>
<dbReference type="EMBL" id="AANCRK010000001">
    <property type="protein sequence ID" value="EDN7713967.1"/>
    <property type="molecule type" value="Genomic_DNA"/>
</dbReference>
<evidence type="ECO:0000313" key="108">
    <source>
        <dbReference type="Proteomes" id="UP000376505"/>
    </source>
</evidence>
<reference evidence="89 117" key="4">
    <citation type="submission" date="2018-04" db="EMBL/GenBank/DDBJ databases">
        <title>Genome Analysis of a Prevalent Clone of Listeria monocytogenes Sequence Type 87 in China.</title>
        <authorList>
            <person name="Wang Y."/>
        </authorList>
    </citation>
    <scope>NUCLEOTIDE SEQUENCE [LARGE SCALE GENOMIC DNA]</scope>
    <source>
        <strain evidence="89 117">ICDC_LM1523</strain>
    </source>
</reference>
<dbReference type="KEGG" id="lmok:CQ02_04755"/>
<evidence type="ECO:0000313" key="34">
    <source>
        <dbReference type="EMBL" id="EAG2246908.1"/>
    </source>
</evidence>
<evidence type="ECO:0000313" key="43">
    <source>
        <dbReference type="EMBL" id="EAG9520369.1"/>
    </source>
</evidence>
<evidence type="ECO:0000313" key="93">
    <source>
        <dbReference type="EMBL" id="TYU56141.1"/>
    </source>
</evidence>
<evidence type="ECO:0000313" key="9">
    <source>
        <dbReference type="EMBL" id="EAC4553929.1"/>
    </source>
</evidence>
<evidence type="ECO:0000313" key="134">
    <source>
        <dbReference type="Proteomes" id="UP000549379"/>
    </source>
</evidence>
<gene>
    <name evidence="92" type="primary">gpma_1</name>
    <name evidence="29" type="ORF">A8L61_02085</name>
    <name evidence="42" type="ORF">AB917_05935</name>
    <name evidence="8" type="ORF">ABZ57_01085</name>
    <name evidence="9" type="ORF">ABZ57_15735</name>
    <name evidence="91" type="ORF">AJL21_11715</name>
    <name evidence="23" type="ORF">ART25_01380</name>
    <name evidence="24" type="ORF">ART25_16200</name>
    <name evidence="10" type="ORF">ARY78_01640</name>
    <name evidence="11" type="ORF">ARY78_16950</name>
    <name evidence="35" type="ORF">B1N52_01860</name>
    <name evidence="36" type="ORF">B1N52_16055</name>
    <name evidence="33" type="ORF">B1S26_01925</name>
    <name evidence="34" type="ORF">B1S26_16090</name>
    <name evidence="37" type="ORF">B5K54_03300</name>
    <name evidence="30" type="ORF">BB997_02260</name>
    <name evidence="61" type="ORF">BCZ19_01875</name>
    <name evidence="62" type="ORF">BCZ19_16150</name>
    <name evidence="31" type="ORF">BCZ21_00930</name>
    <name evidence="32" type="ORF">BCZ21_16990</name>
    <name evidence="39" type="ORF">CA369_02055</name>
    <name evidence="38" type="ORF">CAV64_01020</name>
    <name evidence="45" type="ORF">D4920_04220</name>
    <name evidence="43" type="ORF">D4B11_11350</name>
    <name evidence="44" type="ORF">D4B11_16065</name>
    <name evidence="46" type="ORF">D5N24_01530</name>
    <name evidence="47" type="ORF">D5N24_16770</name>
    <name evidence="51" type="ORF">D7104_06585</name>
    <name evidence="52" type="ORF">D7104_16160</name>
    <name evidence="89" type="ORF">DCK61_03475</name>
    <name evidence="40" type="ORF">DCT16_02225</name>
    <name evidence="41" type="ORF">DCT16_15875</name>
    <name evidence="14" type="ORF">DQ70_02215</name>
    <name evidence="12" type="ORF">DU018_04085</name>
    <name evidence="13" type="ORF">DU018_15655</name>
    <name evidence="92" type="ORF">DYZ80_00329</name>
    <name evidence="27" type="ORF">E1W56_02475</name>
    <name evidence="28" type="ORF">E1W56_16380</name>
    <name evidence="48" type="ORF">E5F58_01910</name>
    <name evidence="49" type="ORF">E5F58_15190</name>
    <name evidence="50" type="ORF">E5H26_03905</name>
    <name evidence="21" type="ORF">EX365_01670</name>
    <name evidence="22" type="ORF">EX365_16200</name>
    <name evidence="20" type="ORF">EXZ73_06170</name>
    <name evidence="63" type="ORF">F6436_03460</name>
    <name evidence="64" type="ORF">F6436_16370</name>
    <name evidence="65" type="ORF">F6515_03320</name>
    <name evidence="53" type="ORF">FA835_02125</name>
    <name evidence="54" type="ORF">FA835_16250</name>
    <name evidence="57" type="ORF">FLQ97_01575</name>
    <name evidence="58" type="ORF">FLQ97_15935</name>
    <name evidence="55" type="ORF">FLR03_04210</name>
    <name evidence="56" type="ORF">FLR03_15955</name>
    <name evidence="59" type="ORF">FNX40_11425</name>
    <name evidence="60" type="ORF">FNX40_16410</name>
    <name evidence="69" type="ORF">FV747_04585</name>
    <name evidence="70" type="ORF">FV747_15620</name>
    <name evidence="93" type="ORF">FZW98_01010</name>
    <name evidence="71" type="ORF">G3O21_000692</name>
    <name evidence="72" type="ORF">G3O21_003224</name>
    <name evidence="73" type="ORF">GHH22_07520</name>
    <name evidence="74" type="ORF">GHH22_16660</name>
    <name evidence="83" type="ORF">GI949_06335</name>
    <name evidence="84" type="ORF">GI949_15735</name>
    <name evidence="75" type="ORF">GIH49_03140</name>
    <name evidence="68" type="ORF">GJW51_01465</name>
    <name evidence="66" type="ORF">GQG13_02395</name>
    <name evidence="67" type="ORF">GQG13_15660</name>
    <name evidence="76" type="ORF">GYP27_11155</name>
    <name evidence="77" type="ORF">GYP27_15780</name>
    <name evidence="78" type="ORF">GYR60_00960</name>
    <name evidence="79" type="ORF">GYR60_15235</name>
    <name evidence="80" type="ORF">GYS09_04185</name>
    <name evidence="81" type="ORF">GYX23_13000</name>
    <name evidence="82" type="ORF">GYY14_00945</name>
    <name evidence="85" type="ORF">GZK27_12145</name>
    <name evidence="86" type="ORF">HQN34_000572</name>
    <name evidence="87" type="ORF">HQN34_003175</name>
    <name evidence="90" type="ORF">HZJ64_00805</name>
    <name evidence="88" type="ORF">IP987_002347</name>
    <name evidence="15" type="ORF">KV70_05825</name>
    <name evidence="16" type="ORF">QD52_01675</name>
    <name evidence="17" type="ORF">QD52_15575</name>
    <name evidence="18" type="ORF">UI29_01690</name>
    <name evidence="19" type="ORF">UI29_16200</name>
    <name evidence="25" type="ORF">Y261_01600</name>
    <name evidence="26" type="ORF">Y261_15260</name>
</gene>
<dbReference type="Proteomes" id="UP000368512">
    <property type="component" value="Unassembled WGS sequence"/>
</dbReference>
<dbReference type="EMBL" id="AANDSR010000001">
    <property type="protein sequence ID" value="EDN9835332.1"/>
    <property type="molecule type" value="Genomic_DNA"/>
</dbReference>
<dbReference type="EMBL" id="AABCVX010000021">
    <property type="protein sequence ID" value="EAG6170852.1"/>
    <property type="molecule type" value="Genomic_DNA"/>
</dbReference>
<evidence type="ECO:0000313" key="64">
    <source>
        <dbReference type="EMBL" id="ECY6545877.1"/>
    </source>
</evidence>
<evidence type="ECO:0000313" key="106">
    <source>
        <dbReference type="Proteomes" id="UP000365297"/>
    </source>
</evidence>
<evidence type="ECO:0000313" key="74">
    <source>
        <dbReference type="EMBL" id="HAA8054766.1"/>
    </source>
</evidence>
<dbReference type="EMBL" id="MJTJ01000019">
    <property type="protein sequence ID" value="OET48926.1"/>
    <property type="molecule type" value="Genomic_DNA"/>
</dbReference>
<evidence type="ECO:0000313" key="53">
    <source>
        <dbReference type="EMBL" id="EAK9315896.1"/>
    </source>
</evidence>
<evidence type="ECO:0000256" key="6">
    <source>
        <dbReference type="PIRSR" id="PIRSR613078-2"/>
    </source>
</evidence>
<dbReference type="Proteomes" id="UP000489121">
    <property type="component" value="Unassembled WGS sequence"/>
</dbReference>
<dbReference type="Proteomes" id="UP000546397">
    <property type="component" value="Unassembled WGS sequence"/>
</dbReference>
<evidence type="ECO:0000313" key="28">
    <source>
        <dbReference type="EMBL" id="EAE4943615.1"/>
    </source>
</evidence>
<evidence type="ECO:0000313" key="97">
    <source>
        <dbReference type="Proteomes" id="UP000336166"/>
    </source>
</evidence>
<dbReference type="Proteomes" id="UP000331186">
    <property type="component" value="Unassembled WGS sequence"/>
</dbReference>
<evidence type="ECO:0000313" key="79">
    <source>
        <dbReference type="EMBL" id="HAB8399859.1"/>
    </source>
</evidence>
<dbReference type="EMBL" id="DAAHYZ010000025">
    <property type="protein sequence ID" value="HAB7723425.1"/>
    <property type="molecule type" value="Genomic_DNA"/>
</dbReference>
<evidence type="ECO:0000313" key="99">
    <source>
        <dbReference type="Proteomes" id="UP000339309"/>
    </source>
</evidence>
<dbReference type="EMBL" id="DABJAN010000015">
    <property type="protein sequence ID" value="HAJ9594928.1"/>
    <property type="molecule type" value="Genomic_DNA"/>
</dbReference>
<feature type="binding site" evidence="6">
    <location>
        <position position="61"/>
    </location>
    <ligand>
        <name>substrate</name>
    </ligand>
</feature>
<evidence type="ECO:0000313" key="35">
    <source>
        <dbReference type="EMBL" id="EAG2513894.1"/>
    </source>
</evidence>
<evidence type="ECO:0000313" key="141">
    <source>
        <dbReference type="Proteomes" id="UP000852906"/>
    </source>
</evidence>
<evidence type="ECO:0000313" key="10">
    <source>
        <dbReference type="EMBL" id="EAC5549132.1"/>
    </source>
</evidence>
<dbReference type="Proteomes" id="UP000379076">
    <property type="component" value="Unassembled WGS sequence"/>
</dbReference>
<evidence type="ECO:0000313" key="121">
    <source>
        <dbReference type="Proteomes" id="UP000478704"/>
    </source>
</evidence>
<evidence type="ECO:0000313" key="122">
    <source>
        <dbReference type="Proteomes" id="UP000481141"/>
    </source>
</evidence>
<dbReference type="EMBL" id="AAAREG010000001">
    <property type="protein sequence ID" value="EAE2353043.1"/>
    <property type="molecule type" value="Genomic_DNA"/>
</dbReference>
<dbReference type="SUPFAM" id="SSF53254">
    <property type="entry name" value="Phosphoglycerate mutase-like"/>
    <property type="match status" value="1"/>
</dbReference>
<dbReference type="EMBL" id="DAAIHR010000001">
    <property type="protein sequence ID" value="HAB8397076.1"/>
    <property type="molecule type" value="Genomic_DNA"/>
</dbReference>
<dbReference type="Proteomes" id="UP000358545">
    <property type="component" value="Unassembled WGS sequence"/>
</dbReference>
<dbReference type="EMBL" id="AAIAJJ010000005">
    <property type="protein sequence ID" value="ECC1557412.1"/>
    <property type="molecule type" value="Genomic_DNA"/>
</dbReference>
<feature type="active site" description="Tele-phosphohistidine intermediate" evidence="5">
    <location>
        <position position="12"/>
    </location>
</feature>
<dbReference type="EMBL" id="DAAIHR010000040">
    <property type="protein sequence ID" value="HAB8399859.1"/>
    <property type="molecule type" value="Genomic_DNA"/>
</dbReference>
<evidence type="ECO:0000313" key="66">
    <source>
        <dbReference type="EMBL" id="EDN7713967.1"/>
    </source>
</evidence>
<evidence type="ECO:0000313" key="82">
    <source>
        <dbReference type="EMBL" id="HAC0273930.1"/>
    </source>
</evidence>
<evidence type="ECO:0000313" key="107">
    <source>
        <dbReference type="Proteomes" id="UP000368512"/>
    </source>
</evidence>
<dbReference type="Proteomes" id="UP000842809">
    <property type="component" value="Unassembled WGS sequence"/>
</dbReference>
<dbReference type="Proteomes" id="UP000540117">
    <property type="component" value="Unassembled WGS sequence"/>
</dbReference>
<dbReference type="EMBL" id="AAASLB010000001">
    <property type="protein sequence ID" value="EAE4940910.1"/>
    <property type="molecule type" value="Genomic_DNA"/>
</dbReference>
<dbReference type="EMBL" id="AABBZO010000002">
    <property type="protein sequence ID" value="EAG4461062.1"/>
    <property type="molecule type" value="Genomic_DNA"/>
</dbReference>
<dbReference type="AlphaFoldDB" id="A0A0B8R7D6"/>
<dbReference type="EMBL" id="AABATR010000001">
    <property type="protein sequence ID" value="EAG1892423.1"/>
    <property type="molecule type" value="Genomic_DNA"/>
</dbReference>
<feature type="active site" description="Proton donor/acceptor" evidence="5">
    <location>
        <position position="89"/>
    </location>
</feature>
<dbReference type="EMBL" id="DAAIJL010000003">
    <property type="protein sequence ID" value="HAB8556493.1"/>
    <property type="molecule type" value="Genomic_DNA"/>
</dbReference>
<evidence type="ECO:0000313" key="110">
    <source>
        <dbReference type="Proteomes" id="UP000389283"/>
    </source>
</evidence>
<evidence type="ECO:0000313" key="124">
    <source>
        <dbReference type="Proteomes" id="UP000525850"/>
    </source>
</evidence>
<evidence type="ECO:0000313" key="123">
    <source>
        <dbReference type="Proteomes" id="UP000489121"/>
    </source>
</evidence>
<evidence type="ECO:0000313" key="41">
    <source>
        <dbReference type="EMBL" id="EAG6170852.1"/>
    </source>
</evidence>
<dbReference type="EMBL" id="DAAJFY010000001">
    <property type="protein sequence ID" value="HAC0273930.1"/>
    <property type="molecule type" value="Genomic_DNA"/>
</dbReference>
<evidence type="ECO:0000313" key="70">
    <source>
        <dbReference type="EMBL" id="EDO0987412.1"/>
    </source>
</evidence>
<dbReference type="Proteomes" id="UP000528151">
    <property type="component" value="Unassembled WGS sequence"/>
</dbReference>
<dbReference type="Proteomes" id="UP000337746">
    <property type="component" value="Unassembled WGS sequence"/>
</dbReference>
<evidence type="ECO:0000313" key="92">
    <source>
        <dbReference type="EMBL" id="RKA10801.1"/>
    </source>
</evidence>
<evidence type="ECO:0000313" key="71">
    <source>
        <dbReference type="EMBL" id="EDP8513297.1"/>
    </source>
</evidence>
<evidence type="ECO:0000313" key="133">
    <source>
        <dbReference type="Proteomes" id="UP000548278"/>
    </source>
</evidence>
<reference evidence="93 95" key="8">
    <citation type="submission" date="2019-08" db="EMBL/GenBank/DDBJ databases">
        <title>Soil Listeria distribution.</title>
        <authorList>
            <person name="Liao J."/>
        </authorList>
    </citation>
    <scope>NUCLEOTIDE SEQUENCE [LARGE SCALE GENOMIC DNA]</scope>
    <source>
        <strain evidence="93 95">IN-RH-2-BL1</strain>
    </source>
</reference>
<dbReference type="EMBL" id="AAHZFN010000004">
    <property type="protein sequence ID" value="ECB9472883.1"/>
    <property type="molecule type" value="Genomic_DNA"/>
</dbReference>
<reference evidence="73" key="10">
    <citation type="submission" date="2019-10" db="EMBL/GenBank/DDBJ databases">
        <authorList>
            <consortium name="NCBI Pathogen Detection Project"/>
        </authorList>
    </citation>
    <scope>NUCLEOTIDE SEQUENCE</scope>
    <source>
        <strain evidence="73">09CEB371LM</strain>
        <strain evidence="86">2017-325981-023-01</strain>
        <strain evidence="80">CFIAFB20100120</strain>
        <strain evidence="78">CFIAFB20130012</strain>
        <strain evidence="76">CFIAFB20140010</strain>
        <strain evidence="82">CFIAFB20170037</strain>
        <strain evidence="81">CFIAFB20170045</strain>
        <strain evidence="83">DMG1500109</strain>
        <strain evidence="75">HPB3501</strain>
        <strain evidence="85">LiDS0115</strain>
        <strain evidence="88">SFBRL218_S4</strain>
    </source>
</reference>
<evidence type="ECO:0000313" key="29">
    <source>
        <dbReference type="EMBL" id="EAG0866068.1"/>
    </source>
</evidence>
<dbReference type="EMBL" id="AABGUK010000001">
    <property type="protein sequence ID" value="EAH4240754.1"/>
    <property type="molecule type" value="Genomic_DNA"/>
</dbReference>
<dbReference type="EMBL" id="AAAIXK010000001">
    <property type="protein sequence ID" value="EAC5549132.1"/>
    <property type="molecule type" value="Genomic_DNA"/>
</dbReference>
<dbReference type="Proteomes" id="UP000364988">
    <property type="component" value="Unassembled WGS sequence"/>
</dbReference>
<dbReference type="Proteomes" id="UP000336166">
    <property type="component" value="Unassembled WGS sequence"/>
</dbReference>
<dbReference type="EMBL" id="DAAJCS010000010">
    <property type="protein sequence ID" value="HAC0013908.1"/>
    <property type="molecule type" value="Genomic_DNA"/>
</dbReference>
<evidence type="ECO:0000313" key="135">
    <source>
        <dbReference type="Proteomes" id="UP000566721"/>
    </source>
</evidence>
<evidence type="ECO:0000313" key="96">
    <source>
        <dbReference type="Proteomes" id="UP000331186"/>
    </source>
</evidence>
<evidence type="ECO:0000313" key="61">
    <source>
        <dbReference type="EMBL" id="ECX6923407.1"/>
    </source>
</evidence>
<dbReference type="EMBL" id="VTIK01000001">
    <property type="protein sequence ID" value="TYU56141.1"/>
    <property type="molecule type" value="Genomic_DNA"/>
</dbReference>